<keyword evidence="2" id="KW-1185">Reference proteome</keyword>
<evidence type="ECO:0000313" key="1">
    <source>
        <dbReference type="EMBL" id="GFR19632.1"/>
    </source>
</evidence>
<accession>A0A8X6LT28</accession>
<protein>
    <recommendedName>
        <fullName evidence="3">DUF4817 domain-containing protein</fullName>
    </recommendedName>
</protein>
<reference evidence="1" key="1">
    <citation type="submission" date="2020-07" db="EMBL/GenBank/DDBJ databases">
        <title>Multicomponent nature underlies the extraordinary mechanical properties of spider dragline silk.</title>
        <authorList>
            <person name="Kono N."/>
            <person name="Nakamura H."/>
            <person name="Mori M."/>
            <person name="Yoshida Y."/>
            <person name="Ohtoshi R."/>
            <person name="Malay A.D."/>
            <person name="Moran D.A.P."/>
            <person name="Tomita M."/>
            <person name="Numata K."/>
            <person name="Arakawa K."/>
        </authorList>
    </citation>
    <scope>NUCLEOTIDE SEQUENCE</scope>
</reference>
<sequence length="149" mass="17022">MSRYYVPERIAFVKAYEGNNNLITAQRKFATEFKLKQTGRSGLTIRNLIHKFERTVNVRDDSVGNVGQQKCVKTSRRHALCFKPASGNRSDELHNRWESIGRQCGKLLKICTSFHTKFKPISNQSPGPWNSGCISPTQLFSELTNRTLM</sequence>
<evidence type="ECO:0000313" key="2">
    <source>
        <dbReference type="Proteomes" id="UP000887116"/>
    </source>
</evidence>
<evidence type="ECO:0008006" key="3">
    <source>
        <dbReference type="Google" id="ProtNLM"/>
    </source>
</evidence>
<name>A0A8X6LT28_TRICU</name>
<comment type="caution">
    <text evidence="1">The sequence shown here is derived from an EMBL/GenBank/DDBJ whole genome shotgun (WGS) entry which is preliminary data.</text>
</comment>
<proteinExistence type="predicted"/>
<dbReference type="Proteomes" id="UP000887116">
    <property type="component" value="Unassembled WGS sequence"/>
</dbReference>
<organism evidence="1 2">
    <name type="scientific">Trichonephila clavata</name>
    <name type="common">Joro spider</name>
    <name type="synonym">Nephila clavata</name>
    <dbReference type="NCBI Taxonomy" id="2740835"/>
    <lineage>
        <taxon>Eukaryota</taxon>
        <taxon>Metazoa</taxon>
        <taxon>Ecdysozoa</taxon>
        <taxon>Arthropoda</taxon>
        <taxon>Chelicerata</taxon>
        <taxon>Arachnida</taxon>
        <taxon>Araneae</taxon>
        <taxon>Araneomorphae</taxon>
        <taxon>Entelegynae</taxon>
        <taxon>Araneoidea</taxon>
        <taxon>Nephilidae</taxon>
        <taxon>Trichonephila</taxon>
    </lineage>
</organism>
<dbReference type="OrthoDB" id="6446052at2759"/>
<dbReference type="EMBL" id="BMAO01027792">
    <property type="protein sequence ID" value="GFR19632.1"/>
    <property type="molecule type" value="Genomic_DNA"/>
</dbReference>
<dbReference type="AlphaFoldDB" id="A0A8X6LT28"/>
<gene>
    <name evidence="1" type="ORF">TNCT_621461</name>
</gene>